<dbReference type="Gene3D" id="2.60.120.1440">
    <property type="match status" value="1"/>
</dbReference>
<dbReference type="InterPro" id="IPR006860">
    <property type="entry name" value="FecR"/>
</dbReference>
<evidence type="ECO:0000259" key="3">
    <source>
        <dbReference type="Pfam" id="PF16220"/>
    </source>
</evidence>
<feature type="domain" description="FecR N-terminal" evidence="3">
    <location>
        <begin position="2"/>
        <end position="44"/>
    </location>
</feature>
<protein>
    <submittedName>
        <fullName evidence="4">Iron dicitrate transport regulator FecR</fullName>
    </submittedName>
</protein>
<keyword evidence="1" id="KW-0472">Membrane</keyword>
<keyword evidence="1" id="KW-1133">Transmembrane helix</keyword>
<dbReference type="InterPro" id="IPR032623">
    <property type="entry name" value="FecR_N"/>
</dbReference>
<evidence type="ECO:0000313" key="5">
    <source>
        <dbReference type="Proteomes" id="UP000216020"/>
    </source>
</evidence>
<keyword evidence="1" id="KW-0812">Transmembrane</keyword>
<dbReference type="AlphaFoldDB" id="A0A261S5A3"/>
<feature type="domain" description="FecR protein" evidence="2">
    <location>
        <begin position="110"/>
        <end position="203"/>
    </location>
</feature>
<organism evidence="4 5">
    <name type="scientific">Bordetella genomosp. 10</name>
    <dbReference type="NCBI Taxonomy" id="1416804"/>
    <lineage>
        <taxon>Bacteria</taxon>
        <taxon>Pseudomonadati</taxon>
        <taxon>Pseudomonadota</taxon>
        <taxon>Betaproteobacteria</taxon>
        <taxon>Burkholderiales</taxon>
        <taxon>Alcaligenaceae</taxon>
        <taxon>Bordetella</taxon>
    </lineage>
</organism>
<evidence type="ECO:0000259" key="2">
    <source>
        <dbReference type="Pfam" id="PF04773"/>
    </source>
</evidence>
<dbReference type="PANTHER" id="PTHR30273">
    <property type="entry name" value="PERIPLASMIC SIGNAL SENSOR AND SIGMA FACTOR ACTIVATOR FECR-RELATED"/>
    <property type="match status" value="1"/>
</dbReference>
<dbReference type="GO" id="GO:0016989">
    <property type="term" value="F:sigma factor antagonist activity"/>
    <property type="evidence" value="ECO:0007669"/>
    <property type="project" value="TreeGrafter"/>
</dbReference>
<evidence type="ECO:0000256" key="1">
    <source>
        <dbReference type="SAM" id="Phobius"/>
    </source>
</evidence>
<dbReference type="OrthoDB" id="1100567at2"/>
<dbReference type="InterPro" id="IPR012373">
    <property type="entry name" value="Ferrdict_sens_TM"/>
</dbReference>
<dbReference type="PIRSF" id="PIRSF018266">
    <property type="entry name" value="FecR"/>
    <property type="match status" value="1"/>
</dbReference>
<dbReference type="Proteomes" id="UP000216020">
    <property type="component" value="Unassembled WGS sequence"/>
</dbReference>
<dbReference type="PANTHER" id="PTHR30273:SF2">
    <property type="entry name" value="PROTEIN FECR"/>
    <property type="match status" value="1"/>
</dbReference>
<feature type="transmembrane region" description="Helical" evidence="1">
    <location>
        <begin position="76"/>
        <end position="95"/>
    </location>
</feature>
<sequence>MEQAAAWFSLLHSGTVIDADRARWQGWLASSEDHRAAWAVVERVSQRFRSLQADASPRQAADALQLANRRLARRRVVLGVAAIAGAGSALGWTLWRQPGAVDALLAWAADYRTGTGERHEVRLADGTRVWLGSASAFDQNYGASLRRLRLRAGEILIQTAAEAARPFVVDTAQGRMRALGTRFNVRLDGEGGTLLAVYEGAVQITLAASAGRAAAGSAAAGNATIGAGQQVRFTADRLEAIVPADPAREVWSRGVLLAQDIPLGQVVAELSRYRHGHMAVAPDVAGLPVLGSYPLDDVDGALAMLQKSLPIRIRRPLPWWTTIEARAS</sequence>
<proteinExistence type="predicted"/>
<evidence type="ECO:0000313" key="4">
    <source>
        <dbReference type="EMBL" id="OZI32548.1"/>
    </source>
</evidence>
<accession>A0A261S5A3</accession>
<reference evidence="5" key="1">
    <citation type="submission" date="2017-05" db="EMBL/GenBank/DDBJ databases">
        <title>Complete and WGS of Bordetella genogroups.</title>
        <authorList>
            <person name="Spilker T."/>
            <person name="Lipuma J."/>
        </authorList>
    </citation>
    <scope>NUCLEOTIDE SEQUENCE [LARGE SCALE GENOMIC DNA]</scope>
    <source>
        <strain evidence="5">AU16122</strain>
    </source>
</reference>
<dbReference type="EMBL" id="NEVM01000005">
    <property type="protein sequence ID" value="OZI32548.1"/>
    <property type="molecule type" value="Genomic_DNA"/>
</dbReference>
<comment type="caution">
    <text evidence="4">The sequence shown here is derived from an EMBL/GenBank/DDBJ whole genome shotgun (WGS) entry which is preliminary data.</text>
</comment>
<dbReference type="Pfam" id="PF04773">
    <property type="entry name" value="FecR"/>
    <property type="match status" value="1"/>
</dbReference>
<gene>
    <name evidence="4" type="ORF">CAL29_28730</name>
</gene>
<dbReference type="Pfam" id="PF16220">
    <property type="entry name" value="DUF4880"/>
    <property type="match status" value="1"/>
</dbReference>
<keyword evidence="5" id="KW-1185">Reference proteome</keyword>
<name>A0A261S5A3_9BORD</name>